<evidence type="ECO:0000313" key="2">
    <source>
        <dbReference type="EMBL" id="GAA2113450.1"/>
    </source>
</evidence>
<name>A0ABN2XK96_9ACTN</name>
<feature type="compositionally biased region" description="Basic and acidic residues" evidence="1">
    <location>
        <begin position="13"/>
        <end position="27"/>
    </location>
</feature>
<organism evidence="2 3">
    <name type="scientific">Kitasatospora saccharophila</name>
    <dbReference type="NCBI Taxonomy" id="407973"/>
    <lineage>
        <taxon>Bacteria</taxon>
        <taxon>Bacillati</taxon>
        <taxon>Actinomycetota</taxon>
        <taxon>Actinomycetes</taxon>
        <taxon>Kitasatosporales</taxon>
        <taxon>Streptomycetaceae</taxon>
        <taxon>Kitasatospora</taxon>
    </lineage>
</organism>
<proteinExistence type="predicted"/>
<evidence type="ECO:0000256" key="1">
    <source>
        <dbReference type="SAM" id="MobiDB-lite"/>
    </source>
</evidence>
<protein>
    <submittedName>
        <fullName evidence="2">Uncharacterized protein</fullName>
    </submittedName>
</protein>
<accession>A0ABN2XK96</accession>
<keyword evidence="3" id="KW-1185">Reference proteome</keyword>
<gene>
    <name evidence="2" type="ORF">GCM10009759_57060</name>
</gene>
<dbReference type="Proteomes" id="UP001500897">
    <property type="component" value="Unassembled WGS sequence"/>
</dbReference>
<evidence type="ECO:0000313" key="3">
    <source>
        <dbReference type="Proteomes" id="UP001500897"/>
    </source>
</evidence>
<reference evidence="3" key="1">
    <citation type="journal article" date="2019" name="Int. J. Syst. Evol. Microbiol.">
        <title>The Global Catalogue of Microorganisms (GCM) 10K type strain sequencing project: providing services to taxonomists for standard genome sequencing and annotation.</title>
        <authorList>
            <consortium name="The Broad Institute Genomics Platform"/>
            <consortium name="The Broad Institute Genome Sequencing Center for Infectious Disease"/>
            <person name="Wu L."/>
            <person name="Ma J."/>
        </authorList>
    </citation>
    <scope>NUCLEOTIDE SEQUENCE [LARGE SCALE GENOMIC DNA]</scope>
    <source>
        <strain evidence="3">JCM 14559</strain>
    </source>
</reference>
<sequence length="67" mass="7213">MTAPFEEVWTPGRTERAHASARPRPDGGGDVGTGRRVGGPEWQPSWTGLVVPGNGTADRLYEYPSFA</sequence>
<comment type="caution">
    <text evidence="2">The sequence shown here is derived from an EMBL/GenBank/DDBJ whole genome shotgun (WGS) entry which is preliminary data.</text>
</comment>
<dbReference type="EMBL" id="BAAANS010000045">
    <property type="protein sequence ID" value="GAA2113450.1"/>
    <property type="molecule type" value="Genomic_DNA"/>
</dbReference>
<feature type="compositionally biased region" description="Gly residues" evidence="1">
    <location>
        <begin position="28"/>
        <end position="37"/>
    </location>
</feature>
<feature type="region of interest" description="Disordered" evidence="1">
    <location>
        <begin position="1"/>
        <end position="50"/>
    </location>
</feature>